<dbReference type="GO" id="GO:0080120">
    <property type="term" value="P:CAAX-box protein maturation"/>
    <property type="evidence" value="ECO:0007669"/>
    <property type="project" value="UniProtKB-ARBA"/>
</dbReference>
<feature type="domain" description="CAAX prenyl protease 2/Lysostaphin resistance protein A-like" evidence="2">
    <location>
        <begin position="97"/>
        <end position="179"/>
    </location>
</feature>
<protein>
    <submittedName>
        <fullName evidence="3">CPBP family intramembrane metalloprotease</fullName>
    </submittedName>
</protein>
<feature type="transmembrane region" description="Helical" evidence="1">
    <location>
        <begin position="144"/>
        <end position="160"/>
    </location>
</feature>
<dbReference type="AlphaFoldDB" id="A0A6M0Q6A7"/>
<keyword evidence="3" id="KW-0645">Protease</keyword>
<evidence type="ECO:0000259" key="2">
    <source>
        <dbReference type="Pfam" id="PF02517"/>
    </source>
</evidence>
<gene>
    <name evidence="3" type="ORF">G4D63_05885</name>
</gene>
<dbReference type="GO" id="GO:0004175">
    <property type="term" value="F:endopeptidase activity"/>
    <property type="evidence" value="ECO:0007669"/>
    <property type="project" value="UniProtKB-ARBA"/>
</dbReference>
<organism evidence="3 4">
    <name type="scientific">Bacillus mesophilus</name>
    <dbReference type="NCBI Taxonomy" id="1808955"/>
    <lineage>
        <taxon>Bacteria</taxon>
        <taxon>Bacillati</taxon>
        <taxon>Bacillota</taxon>
        <taxon>Bacilli</taxon>
        <taxon>Bacillales</taxon>
        <taxon>Bacillaceae</taxon>
        <taxon>Bacillus</taxon>
    </lineage>
</organism>
<dbReference type="InterPro" id="IPR003675">
    <property type="entry name" value="Rce1/LyrA-like_dom"/>
</dbReference>
<feature type="transmembrane region" description="Helical" evidence="1">
    <location>
        <begin position="97"/>
        <end position="115"/>
    </location>
</feature>
<dbReference type="RefSeq" id="WP_163179447.1">
    <property type="nucleotide sequence ID" value="NZ_JAAIWM010000002.1"/>
</dbReference>
<feature type="transmembrane region" description="Helical" evidence="1">
    <location>
        <begin position="121"/>
        <end position="137"/>
    </location>
</feature>
<feature type="transmembrane region" description="Helical" evidence="1">
    <location>
        <begin position="166"/>
        <end position="186"/>
    </location>
</feature>
<proteinExistence type="predicted"/>
<sequence length="194" mass="22677">MKNQSDVIEHMTDREVLTHLYITQLFLLAIASVIGFFLFDLEQFKSIWQLDILEILLYGGVAGIGVVLIDLWLMKIVPAHHFDDGGINNRVFQKRSYLHIFVLCWIIAIAEEWLFRGVIQTHFGFVVASVLFAFLHVRYLKKWVLFLIVISLSFLLGYLYEITENLFVTIFAHFLIDFIFGVKIRIDYLKENEG</sequence>
<keyword evidence="4" id="KW-1185">Reference proteome</keyword>
<name>A0A6M0Q6A7_9BACI</name>
<keyword evidence="1" id="KW-0812">Transmembrane</keyword>
<dbReference type="Proteomes" id="UP000481043">
    <property type="component" value="Unassembled WGS sequence"/>
</dbReference>
<accession>A0A6M0Q6A7</accession>
<evidence type="ECO:0000313" key="4">
    <source>
        <dbReference type="Proteomes" id="UP000481043"/>
    </source>
</evidence>
<dbReference type="Pfam" id="PF02517">
    <property type="entry name" value="Rce1-like"/>
    <property type="match status" value="1"/>
</dbReference>
<feature type="transmembrane region" description="Helical" evidence="1">
    <location>
        <begin position="55"/>
        <end position="77"/>
    </location>
</feature>
<dbReference type="GO" id="GO:0008237">
    <property type="term" value="F:metallopeptidase activity"/>
    <property type="evidence" value="ECO:0007669"/>
    <property type="project" value="UniProtKB-KW"/>
</dbReference>
<dbReference type="EMBL" id="JAAIWM010000002">
    <property type="protein sequence ID" value="NEY71269.1"/>
    <property type="molecule type" value="Genomic_DNA"/>
</dbReference>
<keyword evidence="3" id="KW-0378">Hydrolase</keyword>
<keyword evidence="3" id="KW-0482">Metalloprotease</keyword>
<comment type="caution">
    <text evidence="3">The sequence shown here is derived from an EMBL/GenBank/DDBJ whole genome shotgun (WGS) entry which is preliminary data.</text>
</comment>
<evidence type="ECO:0000256" key="1">
    <source>
        <dbReference type="SAM" id="Phobius"/>
    </source>
</evidence>
<evidence type="ECO:0000313" key="3">
    <source>
        <dbReference type="EMBL" id="NEY71269.1"/>
    </source>
</evidence>
<feature type="transmembrane region" description="Helical" evidence="1">
    <location>
        <begin position="20"/>
        <end position="39"/>
    </location>
</feature>
<dbReference type="GO" id="GO:0006508">
    <property type="term" value="P:proteolysis"/>
    <property type="evidence" value="ECO:0007669"/>
    <property type="project" value="UniProtKB-KW"/>
</dbReference>
<keyword evidence="1" id="KW-1133">Transmembrane helix</keyword>
<keyword evidence="1" id="KW-0472">Membrane</keyword>
<reference evidence="3 4" key="1">
    <citation type="submission" date="2020-02" db="EMBL/GenBank/DDBJ databases">
        <title>Bacillus aquiflavi sp. nov., isolated from yellow water of strong flavor Chinese baijiu in Yibin region of China.</title>
        <authorList>
            <person name="Xie J."/>
        </authorList>
    </citation>
    <scope>NUCLEOTIDE SEQUENCE [LARGE SCALE GENOMIC DNA]</scope>
    <source>
        <strain evidence="3 4">SA4</strain>
    </source>
</reference>